<keyword evidence="3" id="KW-0238">DNA-binding</keyword>
<dbReference type="AlphaFoldDB" id="A0A0D2KRB8"/>
<evidence type="ECO:0000256" key="6">
    <source>
        <dbReference type="SAM" id="MobiDB-lite"/>
    </source>
</evidence>
<feature type="domain" description="Zn(2)-C6 fungal-type" evidence="7">
    <location>
        <begin position="14"/>
        <end position="46"/>
    </location>
</feature>
<dbReference type="VEuPathDB" id="FungiDB:Z520_04839"/>
<gene>
    <name evidence="8" type="ORF">Z520_04839</name>
</gene>
<evidence type="ECO:0000259" key="7">
    <source>
        <dbReference type="Pfam" id="PF00172"/>
    </source>
</evidence>
<evidence type="ECO:0000256" key="5">
    <source>
        <dbReference type="ARBA" id="ARBA00023242"/>
    </source>
</evidence>
<dbReference type="PANTHER" id="PTHR37534:SF46">
    <property type="entry name" value="ZN(II)2CYS6 TRANSCRIPTION FACTOR (EUROFUNG)"/>
    <property type="match status" value="1"/>
</dbReference>
<dbReference type="Pfam" id="PF11951">
    <property type="entry name" value="Fungal_trans_2"/>
    <property type="match status" value="1"/>
</dbReference>
<evidence type="ECO:0000256" key="1">
    <source>
        <dbReference type="ARBA" id="ARBA00004123"/>
    </source>
</evidence>
<keyword evidence="4" id="KW-0804">Transcription</keyword>
<protein>
    <recommendedName>
        <fullName evidence="7">Zn(2)-C6 fungal-type domain-containing protein</fullName>
    </recommendedName>
</protein>
<evidence type="ECO:0000313" key="9">
    <source>
        <dbReference type="Proteomes" id="UP000053411"/>
    </source>
</evidence>
<evidence type="ECO:0000256" key="2">
    <source>
        <dbReference type="ARBA" id="ARBA00023015"/>
    </source>
</evidence>
<dbReference type="STRING" id="1442371.A0A0D2KRB8"/>
<dbReference type="Proteomes" id="UP000053411">
    <property type="component" value="Unassembled WGS sequence"/>
</dbReference>
<organism evidence="8 9">
    <name type="scientific">Fonsecaea multimorphosa CBS 102226</name>
    <dbReference type="NCBI Taxonomy" id="1442371"/>
    <lineage>
        <taxon>Eukaryota</taxon>
        <taxon>Fungi</taxon>
        <taxon>Dikarya</taxon>
        <taxon>Ascomycota</taxon>
        <taxon>Pezizomycotina</taxon>
        <taxon>Eurotiomycetes</taxon>
        <taxon>Chaetothyriomycetidae</taxon>
        <taxon>Chaetothyriales</taxon>
        <taxon>Herpotrichiellaceae</taxon>
        <taxon>Fonsecaea</taxon>
    </lineage>
</organism>
<dbReference type="InterPro" id="IPR001138">
    <property type="entry name" value="Zn2Cys6_DnaBD"/>
</dbReference>
<dbReference type="GO" id="GO:0003677">
    <property type="term" value="F:DNA binding"/>
    <property type="evidence" value="ECO:0007669"/>
    <property type="project" value="UniProtKB-KW"/>
</dbReference>
<dbReference type="InterPro" id="IPR036864">
    <property type="entry name" value="Zn2-C6_fun-type_DNA-bd_sf"/>
</dbReference>
<dbReference type="CDD" id="cd00067">
    <property type="entry name" value="GAL4"/>
    <property type="match status" value="1"/>
</dbReference>
<dbReference type="GeneID" id="27710585"/>
<dbReference type="Pfam" id="PF00172">
    <property type="entry name" value="Zn_clus"/>
    <property type="match status" value="1"/>
</dbReference>
<dbReference type="RefSeq" id="XP_016633386.1">
    <property type="nucleotide sequence ID" value="XM_016775343.1"/>
</dbReference>
<dbReference type="InterPro" id="IPR021858">
    <property type="entry name" value="Fun_TF"/>
</dbReference>
<feature type="region of interest" description="Disordered" evidence="6">
    <location>
        <begin position="79"/>
        <end position="125"/>
    </location>
</feature>
<reference evidence="8 9" key="1">
    <citation type="submission" date="2015-01" db="EMBL/GenBank/DDBJ databases">
        <title>The Genome Sequence of Fonsecaea multimorphosa CBS 102226.</title>
        <authorList>
            <consortium name="The Broad Institute Genomics Platform"/>
            <person name="Cuomo C."/>
            <person name="de Hoog S."/>
            <person name="Gorbushina A."/>
            <person name="Stielow B."/>
            <person name="Teixiera M."/>
            <person name="Abouelleil A."/>
            <person name="Chapman S.B."/>
            <person name="Priest M."/>
            <person name="Young S.K."/>
            <person name="Wortman J."/>
            <person name="Nusbaum C."/>
            <person name="Birren B."/>
        </authorList>
    </citation>
    <scope>NUCLEOTIDE SEQUENCE [LARGE SCALE GENOMIC DNA]</scope>
    <source>
        <strain evidence="8 9">CBS 102226</strain>
    </source>
</reference>
<evidence type="ECO:0000256" key="4">
    <source>
        <dbReference type="ARBA" id="ARBA00023163"/>
    </source>
</evidence>
<keyword evidence="5" id="KW-0539">Nucleus</keyword>
<keyword evidence="9" id="KW-1185">Reference proteome</keyword>
<dbReference type="GO" id="GO:0005634">
    <property type="term" value="C:nucleus"/>
    <property type="evidence" value="ECO:0007669"/>
    <property type="project" value="UniProtKB-SubCell"/>
</dbReference>
<dbReference type="Gene3D" id="4.10.240.10">
    <property type="entry name" value="Zn(2)-C6 fungal-type DNA-binding domain"/>
    <property type="match status" value="1"/>
</dbReference>
<comment type="subcellular location">
    <subcellularLocation>
        <location evidence="1">Nucleus</location>
    </subcellularLocation>
</comment>
<keyword evidence="2" id="KW-0805">Transcription regulation</keyword>
<evidence type="ECO:0000313" key="8">
    <source>
        <dbReference type="EMBL" id="KIX99263.1"/>
    </source>
</evidence>
<dbReference type="OrthoDB" id="2015447at2759"/>
<proteinExistence type="predicted"/>
<dbReference type="PANTHER" id="PTHR37534">
    <property type="entry name" value="TRANSCRIPTIONAL ACTIVATOR PROTEIN UGA3"/>
    <property type="match status" value="1"/>
</dbReference>
<evidence type="ECO:0000256" key="3">
    <source>
        <dbReference type="ARBA" id="ARBA00023125"/>
    </source>
</evidence>
<accession>A0A0D2KRB8</accession>
<dbReference type="SUPFAM" id="SSF57701">
    <property type="entry name" value="Zn2/Cys6 DNA-binding domain"/>
    <property type="match status" value="1"/>
</dbReference>
<sequence>MQPATTTRHATHPTACRTCRRRGRKCDKTLPLCQSCKDRSVVCEGYVTRWTGVAARGKLRGKTIPILVDEECGEGKRLVKKQSAVSTTKWQTPPPPRKLPLRSQQQRQSQEISKSSHSSSIEWDLPGTSDDLDTFIDYFTYELSGIPYLGSEPEQSPYLLYVRPLTNHVPPLRYVVAASAASHLAIRFQNDSLKARSRQWQLKAMELMRQRLASRALTADFGTVLSILMMAQMDMCTGDCAEFDTHIPAARAFVDEHGSNLPDRGYCEQRLAWLDIMRSTTSDRFLTFTSPDLKKVFSRYRSAAGHVREWGNEAFACPIDLLEYIVDVTVLYKIQPRGQLFSPSTIEKASLFLERVCAWTPPSGYYSEQMGHVVKAWHAGVQLYVIRLFQLHHHHHHRCGEGDDDATVRTAELVETVLAQAKAVKRPSAWSHASVWPLFQAGLWLEGAESFEQRQWLMDFLQMMTRTSGCRQLDVAASTLKTIWKSGEYYDSITAGNLTGALIL</sequence>
<dbReference type="EMBL" id="KN848069">
    <property type="protein sequence ID" value="KIX99263.1"/>
    <property type="molecule type" value="Genomic_DNA"/>
</dbReference>
<dbReference type="GO" id="GO:0008270">
    <property type="term" value="F:zinc ion binding"/>
    <property type="evidence" value="ECO:0007669"/>
    <property type="project" value="InterPro"/>
</dbReference>
<feature type="compositionally biased region" description="Low complexity" evidence="6">
    <location>
        <begin position="101"/>
        <end position="122"/>
    </location>
</feature>
<dbReference type="GO" id="GO:0000981">
    <property type="term" value="F:DNA-binding transcription factor activity, RNA polymerase II-specific"/>
    <property type="evidence" value="ECO:0007669"/>
    <property type="project" value="InterPro"/>
</dbReference>
<name>A0A0D2KRB8_9EURO</name>